<feature type="coiled-coil region" evidence="3">
    <location>
        <begin position="101"/>
        <end position="135"/>
    </location>
</feature>
<dbReference type="CDD" id="cd00174">
    <property type="entry name" value="SH3"/>
    <property type="match status" value="2"/>
</dbReference>
<keyword evidence="1 2" id="KW-0728">SH3 domain</keyword>
<feature type="compositionally biased region" description="Polar residues" evidence="4">
    <location>
        <begin position="427"/>
        <end position="451"/>
    </location>
</feature>
<dbReference type="InterPro" id="IPR036028">
    <property type="entry name" value="SH3-like_dom_sf"/>
</dbReference>
<dbReference type="Gene3D" id="3.10.20.90">
    <property type="entry name" value="Phosphatidylinositol 3-kinase Catalytic Subunit, Chain A, domain 1"/>
    <property type="match status" value="1"/>
</dbReference>
<feature type="compositionally biased region" description="Polar residues" evidence="4">
    <location>
        <begin position="399"/>
        <end position="411"/>
    </location>
</feature>
<dbReference type="InterPro" id="IPR000159">
    <property type="entry name" value="RA_dom"/>
</dbReference>
<gene>
    <name evidence="8" type="ORF">HYPSUDRAFT_129953</name>
</gene>
<evidence type="ECO:0000259" key="6">
    <source>
        <dbReference type="PROSITE" id="PS50105"/>
    </source>
</evidence>
<dbReference type="SUPFAM" id="SSF47769">
    <property type="entry name" value="SAM/Pointed domain"/>
    <property type="match status" value="1"/>
</dbReference>
<dbReference type="InterPro" id="IPR001660">
    <property type="entry name" value="SAM"/>
</dbReference>
<dbReference type="CDD" id="cd01786">
    <property type="entry name" value="RA_STE50"/>
    <property type="match status" value="1"/>
</dbReference>
<dbReference type="SMART" id="SM00454">
    <property type="entry name" value="SAM"/>
    <property type="match status" value="1"/>
</dbReference>
<sequence>MDGIASERHILDWDETDVHNWLSSLGYPQYESQLREHKVKGDTLCHLKAEDLKALGITTIGQRLSILKAIYLVKLAHNIPMDETHYVPPSEAPERVENINMDKLHSIVKDQAQRLRTLEEDNRNLTGTLQSFMEEFNNIRSSSGQTDDSPSAIRRQPSFKWAQFVKPQKSPTKADMESPHPSPLRLEHNTPNISQHAGPSTSVEKARAAIPPPPETPTTLNAPKATKQESSDNLKSFKVSLEDPTWKVLPAALKKYRINNDNWQSYAMFICYGPSGNRIERCLSYDEKPLLLFQKLKDAKKNPVFMLKHMKDIRSPIAVAQQKHAARKASSIISQESTFTTATQGHQRAASTARNLHRPPKLEVQDLSASTPLISTGLSPQPGWPEGNMLSPAADGSRQDTPASATTQVSHLTSSTSGTGLSGSTLAVQSTNSQPASRSRSAGDSSEPSTGVTGGSVSAREMPPASSTGVSYAVAIYPYMAEQEDEFDVVVGDTFVILSRARGWWVVQRDPTGSGIVDTDIVKQGWVPAGCLLETNVPVASAIAEATAAKHGSTSGSSPDSAVSKTPILPLSIISTSFPGIALMDYKKKGEEELDLVKDDALRVFKRYNHWSYAVKEVGGDRGWVPSWFIGKVSPAGGLPATPGPSIPFSHSSSGGLEDGQGQVSPMSSAFPPVQSRTAIVI</sequence>
<feature type="region of interest" description="Disordered" evidence="4">
    <location>
        <begin position="140"/>
        <end position="233"/>
    </location>
</feature>
<evidence type="ECO:0000259" key="5">
    <source>
        <dbReference type="PROSITE" id="PS50002"/>
    </source>
</evidence>
<dbReference type="PANTHER" id="PTHR12573:SF4">
    <property type="entry name" value="AT09986P-RELATED"/>
    <property type="match status" value="1"/>
</dbReference>
<evidence type="ECO:0000259" key="7">
    <source>
        <dbReference type="PROSITE" id="PS50200"/>
    </source>
</evidence>
<feature type="domain" description="SAM" evidence="6">
    <location>
        <begin position="13"/>
        <end position="76"/>
    </location>
</feature>
<feature type="domain" description="Ras-associating" evidence="7">
    <location>
        <begin position="235"/>
        <end position="312"/>
    </location>
</feature>
<feature type="domain" description="SH3" evidence="5">
    <location>
        <begin position="575"/>
        <end position="635"/>
    </location>
</feature>
<dbReference type="OMA" id="WFIGKVP"/>
<feature type="region of interest" description="Disordered" evidence="4">
    <location>
        <begin position="641"/>
        <end position="669"/>
    </location>
</feature>
<feature type="compositionally biased region" description="Polar residues" evidence="4">
    <location>
        <begin position="367"/>
        <end position="379"/>
    </location>
</feature>
<dbReference type="STRING" id="945553.A0A0D2MW07"/>
<dbReference type="Pfam" id="PF00536">
    <property type="entry name" value="SAM_1"/>
    <property type="match status" value="1"/>
</dbReference>
<dbReference type="Gene3D" id="2.30.30.40">
    <property type="entry name" value="SH3 Domains"/>
    <property type="match status" value="2"/>
</dbReference>
<feature type="compositionally biased region" description="Polar residues" evidence="4">
    <location>
        <begin position="331"/>
        <end position="354"/>
    </location>
</feature>
<feature type="domain" description="SH3" evidence="5">
    <location>
        <begin position="468"/>
        <end position="537"/>
    </location>
</feature>
<dbReference type="PROSITE" id="PS50105">
    <property type="entry name" value="SAM_DOMAIN"/>
    <property type="match status" value="1"/>
</dbReference>
<dbReference type="SMART" id="SM00314">
    <property type="entry name" value="RA"/>
    <property type="match status" value="1"/>
</dbReference>
<evidence type="ECO:0000256" key="4">
    <source>
        <dbReference type="SAM" id="MobiDB-lite"/>
    </source>
</evidence>
<evidence type="ECO:0000256" key="2">
    <source>
        <dbReference type="PROSITE-ProRule" id="PRU00192"/>
    </source>
</evidence>
<proteinExistence type="predicted"/>
<evidence type="ECO:0000256" key="1">
    <source>
        <dbReference type="ARBA" id="ARBA00022443"/>
    </source>
</evidence>
<keyword evidence="3" id="KW-0175">Coiled coil</keyword>
<organism evidence="8 9">
    <name type="scientific">Hypholoma sublateritium (strain FD-334 SS-4)</name>
    <dbReference type="NCBI Taxonomy" id="945553"/>
    <lineage>
        <taxon>Eukaryota</taxon>
        <taxon>Fungi</taxon>
        <taxon>Dikarya</taxon>
        <taxon>Basidiomycota</taxon>
        <taxon>Agaricomycotina</taxon>
        <taxon>Agaricomycetes</taxon>
        <taxon>Agaricomycetidae</taxon>
        <taxon>Agaricales</taxon>
        <taxon>Agaricineae</taxon>
        <taxon>Strophariaceae</taxon>
        <taxon>Hypholoma</taxon>
    </lineage>
</organism>
<dbReference type="Proteomes" id="UP000054270">
    <property type="component" value="Unassembled WGS sequence"/>
</dbReference>
<feature type="region of interest" description="Disordered" evidence="4">
    <location>
        <begin position="329"/>
        <end position="465"/>
    </location>
</feature>
<evidence type="ECO:0008006" key="10">
    <source>
        <dbReference type="Google" id="ProtNLM"/>
    </source>
</evidence>
<dbReference type="PANTHER" id="PTHR12573">
    <property type="entry name" value="AT09986P-RELATED"/>
    <property type="match status" value="1"/>
</dbReference>
<dbReference type="CDD" id="cd09533">
    <property type="entry name" value="SAM_Ste50-like_fungal"/>
    <property type="match status" value="1"/>
</dbReference>
<dbReference type="Gene3D" id="1.10.150.50">
    <property type="entry name" value="Transcription Factor, Ets-1"/>
    <property type="match status" value="1"/>
</dbReference>
<dbReference type="GO" id="GO:0007165">
    <property type="term" value="P:signal transduction"/>
    <property type="evidence" value="ECO:0007669"/>
    <property type="project" value="InterPro"/>
</dbReference>
<dbReference type="InterPro" id="IPR029071">
    <property type="entry name" value="Ubiquitin-like_domsf"/>
</dbReference>
<dbReference type="PROSITE" id="PS50200">
    <property type="entry name" value="RA"/>
    <property type="match status" value="1"/>
</dbReference>
<dbReference type="Pfam" id="PF00788">
    <property type="entry name" value="RA"/>
    <property type="match status" value="1"/>
</dbReference>
<feature type="compositionally biased region" description="Polar residues" evidence="4">
    <location>
        <begin position="140"/>
        <end position="149"/>
    </location>
</feature>
<dbReference type="OrthoDB" id="8883818at2759"/>
<name>A0A0D2MW07_HYPSF</name>
<evidence type="ECO:0000256" key="3">
    <source>
        <dbReference type="SAM" id="Coils"/>
    </source>
</evidence>
<feature type="compositionally biased region" description="Low complexity" evidence="4">
    <location>
        <begin position="412"/>
        <end position="426"/>
    </location>
</feature>
<dbReference type="Pfam" id="PF00018">
    <property type="entry name" value="SH3_1"/>
    <property type="match status" value="2"/>
</dbReference>
<dbReference type="SMART" id="SM00326">
    <property type="entry name" value="SH3"/>
    <property type="match status" value="2"/>
</dbReference>
<feature type="compositionally biased region" description="Polar residues" evidence="4">
    <location>
        <begin position="189"/>
        <end position="203"/>
    </location>
</feature>
<dbReference type="SUPFAM" id="SSF50044">
    <property type="entry name" value="SH3-domain"/>
    <property type="match status" value="2"/>
</dbReference>
<dbReference type="AlphaFoldDB" id="A0A0D2MW07"/>
<evidence type="ECO:0000313" key="8">
    <source>
        <dbReference type="EMBL" id="KJA28148.1"/>
    </source>
</evidence>
<dbReference type="InterPro" id="IPR013761">
    <property type="entry name" value="SAM/pointed_sf"/>
</dbReference>
<dbReference type="PROSITE" id="PS50002">
    <property type="entry name" value="SH3"/>
    <property type="match status" value="2"/>
</dbReference>
<dbReference type="SUPFAM" id="SSF54236">
    <property type="entry name" value="Ubiquitin-like"/>
    <property type="match status" value="1"/>
</dbReference>
<dbReference type="InterPro" id="IPR001452">
    <property type="entry name" value="SH3_domain"/>
</dbReference>
<evidence type="ECO:0000313" key="9">
    <source>
        <dbReference type="Proteomes" id="UP000054270"/>
    </source>
</evidence>
<reference evidence="9" key="1">
    <citation type="submission" date="2014-04" db="EMBL/GenBank/DDBJ databases">
        <title>Evolutionary Origins and Diversification of the Mycorrhizal Mutualists.</title>
        <authorList>
            <consortium name="DOE Joint Genome Institute"/>
            <consortium name="Mycorrhizal Genomics Consortium"/>
            <person name="Kohler A."/>
            <person name="Kuo A."/>
            <person name="Nagy L.G."/>
            <person name="Floudas D."/>
            <person name="Copeland A."/>
            <person name="Barry K.W."/>
            <person name="Cichocki N."/>
            <person name="Veneault-Fourrey C."/>
            <person name="LaButti K."/>
            <person name="Lindquist E.A."/>
            <person name="Lipzen A."/>
            <person name="Lundell T."/>
            <person name="Morin E."/>
            <person name="Murat C."/>
            <person name="Riley R."/>
            <person name="Ohm R."/>
            <person name="Sun H."/>
            <person name="Tunlid A."/>
            <person name="Henrissat B."/>
            <person name="Grigoriev I.V."/>
            <person name="Hibbett D.S."/>
            <person name="Martin F."/>
        </authorList>
    </citation>
    <scope>NUCLEOTIDE SEQUENCE [LARGE SCALE GENOMIC DNA]</scope>
    <source>
        <strain evidence="9">FD-334 SS-4</strain>
    </source>
</reference>
<keyword evidence="9" id="KW-1185">Reference proteome</keyword>
<dbReference type="EMBL" id="KN817522">
    <property type="protein sequence ID" value="KJA28148.1"/>
    <property type="molecule type" value="Genomic_DNA"/>
</dbReference>
<accession>A0A0D2MW07</accession>
<protein>
    <recommendedName>
        <fullName evidence="10">Protein kinase regulator</fullName>
    </recommendedName>
</protein>